<name>A0A1B7KVS0_PARTM</name>
<dbReference type="GO" id="GO:1902201">
    <property type="term" value="P:negative regulation of bacterial-type flagellum-dependent cell motility"/>
    <property type="evidence" value="ECO:0007669"/>
    <property type="project" value="TreeGrafter"/>
</dbReference>
<dbReference type="Gene3D" id="3.30.70.270">
    <property type="match status" value="1"/>
</dbReference>
<dbReference type="AlphaFoldDB" id="A0A1B7KVS0"/>
<accession>A0A1B7KVS0</accession>
<dbReference type="GO" id="GO:0052621">
    <property type="term" value="F:diguanylate cyclase activity"/>
    <property type="evidence" value="ECO:0007669"/>
    <property type="project" value="TreeGrafter"/>
</dbReference>
<reference evidence="3" key="1">
    <citation type="submission" date="2016-05" db="EMBL/GenBank/DDBJ databases">
        <authorList>
            <person name="Wang W."/>
            <person name="Zhu L."/>
        </authorList>
    </citation>
    <scope>NUCLEOTIDE SEQUENCE [LARGE SCALE GENOMIC DNA]</scope>
    <source>
        <strain evidence="3">W-2</strain>
    </source>
</reference>
<evidence type="ECO:0000313" key="3">
    <source>
        <dbReference type="Proteomes" id="UP000078290"/>
    </source>
</evidence>
<dbReference type="SUPFAM" id="SSF55073">
    <property type="entry name" value="Nucleotide cyclase"/>
    <property type="match status" value="1"/>
</dbReference>
<dbReference type="Pfam" id="PF00990">
    <property type="entry name" value="GGDEF"/>
    <property type="match status" value="1"/>
</dbReference>
<dbReference type="InterPro" id="IPR029787">
    <property type="entry name" value="Nucleotide_cyclase"/>
</dbReference>
<dbReference type="PANTHER" id="PTHR45138">
    <property type="entry name" value="REGULATORY COMPONENTS OF SENSORY TRANSDUCTION SYSTEM"/>
    <property type="match status" value="1"/>
</dbReference>
<dbReference type="InterPro" id="IPR050469">
    <property type="entry name" value="Diguanylate_Cyclase"/>
</dbReference>
<dbReference type="InterPro" id="IPR043128">
    <property type="entry name" value="Rev_trsase/Diguanyl_cyclase"/>
</dbReference>
<gene>
    <name evidence="2" type="ORF">A7K69_00415</name>
</gene>
<sequence length="625" mass="72835">MKLEEEKLYRAFKQKFFHWFLKYDDYENFSNVIAELLRLLKEELMLKQVTFFVFDPLNEVFYPEATTNEGENESPLRHPVPPGDIATMMDDEQQTIRIDQDDRHATARIFLHFSEESFGILQLVYDDRHLFSEQLLKNIKHDFSELFRKIKMISQGLSDEKRYEQLHRFAAKIHSSMKIDDVLEEIINTLKQVYPSFTYYLFLSHDNQYHEYLPIKTLVFDESEENMAAMQAFLTGRIQLEDSISQRRSILYAPIKGAQGVYGVIEIIAPHIMEFPKKEVNFISLLANTAGSALENAKLYEQSRRFVADLQLITETMHQLNANLRLQDAIEFMVKQIKQSFCADEVGFFWFEGGKRKLLPGSTSFFQSRQSKKYIEFVEKKIKTEKDIAFVGDTRIHGSLAVFDYRSLMAAPMVQNGELRGVSIVLHREPYHFTFEMFKLLQSLIQHSTLVFTNAMLREELEKLVITDYLTKLYSRHYLDEQIKKSMIHDAFGTFILVDIDNFKQVNDTYGHQIGDDVLVQVANIIRDNIRADDIGARWGGEELAIYLPKVSLAAGISIARRLSEKVMEETHPPVTISCGISYWKKNHSEEAKDLFKRADEALYMAKRAGKNCIFVKDYSRQYKA</sequence>
<feature type="domain" description="GGDEF" evidence="1">
    <location>
        <begin position="491"/>
        <end position="619"/>
    </location>
</feature>
<dbReference type="RefSeq" id="WP_064549539.1">
    <property type="nucleotide sequence ID" value="NZ_LXMA01000001.1"/>
</dbReference>
<dbReference type="InterPro" id="IPR029016">
    <property type="entry name" value="GAF-like_dom_sf"/>
</dbReference>
<dbReference type="PANTHER" id="PTHR45138:SF9">
    <property type="entry name" value="DIGUANYLATE CYCLASE DGCM-RELATED"/>
    <property type="match status" value="1"/>
</dbReference>
<organism evidence="2 3">
    <name type="scientific">Parageobacillus thermoglucosidasius</name>
    <name type="common">Geobacillus thermoglucosidasius</name>
    <dbReference type="NCBI Taxonomy" id="1426"/>
    <lineage>
        <taxon>Bacteria</taxon>
        <taxon>Bacillati</taxon>
        <taxon>Bacillota</taxon>
        <taxon>Bacilli</taxon>
        <taxon>Bacillales</taxon>
        <taxon>Anoxybacillaceae</taxon>
        <taxon>Parageobacillus</taxon>
    </lineage>
</organism>
<dbReference type="OrthoDB" id="9759607at2"/>
<dbReference type="EMBL" id="LXMA01000001">
    <property type="protein sequence ID" value="OAT74212.1"/>
    <property type="molecule type" value="Genomic_DNA"/>
</dbReference>
<dbReference type="Gene3D" id="3.30.450.40">
    <property type="match status" value="2"/>
</dbReference>
<dbReference type="GO" id="GO:0005886">
    <property type="term" value="C:plasma membrane"/>
    <property type="evidence" value="ECO:0007669"/>
    <property type="project" value="TreeGrafter"/>
</dbReference>
<dbReference type="InterPro" id="IPR000160">
    <property type="entry name" value="GGDEF_dom"/>
</dbReference>
<dbReference type="PROSITE" id="PS50887">
    <property type="entry name" value="GGDEF"/>
    <property type="match status" value="1"/>
</dbReference>
<protein>
    <recommendedName>
        <fullName evidence="1">GGDEF domain-containing protein</fullName>
    </recommendedName>
</protein>
<dbReference type="GO" id="GO:0043709">
    <property type="term" value="P:cell adhesion involved in single-species biofilm formation"/>
    <property type="evidence" value="ECO:0007669"/>
    <property type="project" value="TreeGrafter"/>
</dbReference>
<proteinExistence type="predicted"/>
<evidence type="ECO:0000259" key="1">
    <source>
        <dbReference type="PROSITE" id="PS50887"/>
    </source>
</evidence>
<comment type="caution">
    <text evidence="2">The sequence shown here is derived from an EMBL/GenBank/DDBJ whole genome shotgun (WGS) entry which is preliminary data.</text>
</comment>
<dbReference type="Proteomes" id="UP000078290">
    <property type="component" value="Unassembled WGS sequence"/>
</dbReference>
<dbReference type="CDD" id="cd01949">
    <property type="entry name" value="GGDEF"/>
    <property type="match status" value="1"/>
</dbReference>
<dbReference type="SMART" id="SM00267">
    <property type="entry name" value="GGDEF"/>
    <property type="match status" value="1"/>
</dbReference>
<dbReference type="FunFam" id="3.30.70.270:FF:000001">
    <property type="entry name" value="Diguanylate cyclase domain protein"/>
    <property type="match status" value="1"/>
</dbReference>
<dbReference type="SUPFAM" id="SSF55781">
    <property type="entry name" value="GAF domain-like"/>
    <property type="match status" value="2"/>
</dbReference>
<evidence type="ECO:0000313" key="2">
    <source>
        <dbReference type="EMBL" id="OAT74212.1"/>
    </source>
</evidence>
<dbReference type="NCBIfam" id="TIGR00254">
    <property type="entry name" value="GGDEF"/>
    <property type="match status" value="1"/>
</dbReference>